<dbReference type="Gene3D" id="3.30.420.40">
    <property type="match status" value="2"/>
</dbReference>
<dbReference type="InterPro" id="IPR002731">
    <property type="entry name" value="ATPase_BadF"/>
</dbReference>
<dbReference type="RefSeq" id="WP_101264852.1">
    <property type="nucleotide sequence ID" value="NZ_NWTK01000003.1"/>
</dbReference>
<dbReference type="PANTHER" id="PTHR43190">
    <property type="entry name" value="N-ACETYL-D-GLUCOSAMINE KINASE"/>
    <property type="match status" value="1"/>
</dbReference>
<dbReference type="OrthoDB" id="63487at2"/>
<dbReference type="InterPro" id="IPR052519">
    <property type="entry name" value="Euk-type_GlcNAc_Kinase"/>
</dbReference>
<sequence>MEYVLALDAGGTKTLAAMADASGAVTSLRAGPSLDPTAQENWQDLFLEMVAPALQKPGLKAAVAGLPFHDELLALSARQSELASQALPCPVLVQNDVRIAFDGAFAGAAGVLVLSGTGSMAWASLNGTNDPHYRIGGWGDGFGDEGSAFWIGRESLALASMALDGRSDAMPFAHGLLAEMGLTEHQLIDWVYGVENRRSSIAAIARVTAGLADQGVSDAREILDRACDCLAAHVSAAQRRLNAGSSLPWSYAGGVFANAYVLNGVCDRVGSRPVSPVLPPVGGAVLRAAQLAGWNTDKAFIEGLSMSLNEAFQSI</sequence>
<dbReference type="Pfam" id="PF01869">
    <property type="entry name" value="BcrAD_BadFG"/>
    <property type="match status" value="1"/>
</dbReference>
<evidence type="ECO:0000313" key="3">
    <source>
        <dbReference type="Proteomes" id="UP000233597"/>
    </source>
</evidence>
<dbReference type="InterPro" id="IPR043129">
    <property type="entry name" value="ATPase_NBD"/>
</dbReference>
<dbReference type="SUPFAM" id="SSF53067">
    <property type="entry name" value="Actin-like ATPase domain"/>
    <property type="match status" value="2"/>
</dbReference>
<feature type="domain" description="ATPase BadF/BadG/BcrA/BcrD type" evidence="1">
    <location>
        <begin position="7"/>
        <end position="286"/>
    </location>
</feature>
<dbReference type="AlphaFoldDB" id="A0A2N3KWR0"/>
<proteinExistence type="predicted"/>
<gene>
    <name evidence="2" type="ORF">COO20_06385</name>
</gene>
<protein>
    <submittedName>
        <fullName evidence="2">ATPase</fullName>
    </submittedName>
</protein>
<name>A0A2N3KWR0_9PROT</name>
<dbReference type="Proteomes" id="UP000233597">
    <property type="component" value="Unassembled WGS sequence"/>
</dbReference>
<dbReference type="PANTHER" id="PTHR43190:SF3">
    <property type="entry name" value="N-ACETYL-D-GLUCOSAMINE KINASE"/>
    <property type="match status" value="1"/>
</dbReference>
<dbReference type="EMBL" id="NWTK01000003">
    <property type="protein sequence ID" value="PKR55009.1"/>
    <property type="molecule type" value="Genomic_DNA"/>
</dbReference>
<accession>A0A2N3KWR0</accession>
<evidence type="ECO:0000259" key="1">
    <source>
        <dbReference type="Pfam" id="PF01869"/>
    </source>
</evidence>
<organism evidence="2 3">
    <name type="scientific">Thalassospira marina</name>
    <dbReference type="NCBI Taxonomy" id="2048283"/>
    <lineage>
        <taxon>Bacteria</taxon>
        <taxon>Pseudomonadati</taxon>
        <taxon>Pseudomonadota</taxon>
        <taxon>Alphaproteobacteria</taxon>
        <taxon>Rhodospirillales</taxon>
        <taxon>Thalassospiraceae</taxon>
        <taxon>Thalassospira</taxon>
    </lineage>
</organism>
<evidence type="ECO:0000313" key="2">
    <source>
        <dbReference type="EMBL" id="PKR55009.1"/>
    </source>
</evidence>
<reference evidence="2 3" key="1">
    <citation type="submission" date="2017-09" db="EMBL/GenBank/DDBJ databases">
        <title>Biodiversity and function of Thalassospira species in the particle-attached aromatic-hydrocarbon-degrading consortia from the surface seawater of the South China Sea.</title>
        <authorList>
            <person name="Dong C."/>
            <person name="Liu R."/>
            <person name="Shao Z."/>
        </authorList>
    </citation>
    <scope>NUCLEOTIDE SEQUENCE [LARGE SCALE GENOMIC DNA]</scope>
    <source>
        <strain evidence="2 3">CSC1P2</strain>
    </source>
</reference>
<comment type="caution">
    <text evidence="2">The sequence shown here is derived from an EMBL/GenBank/DDBJ whole genome shotgun (WGS) entry which is preliminary data.</text>
</comment>